<organism evidence="1 2">
    <name type="scientific">Sphagnum jensenii</name>
    <dbReference type="NCBI Taxonomy" id="128206"/>
    <lineage>
        <taxon>Eukaryota</taxon>
        <taxon>Viridiplantae</taxon>
        <taxon>Streptophyta</taxon>
        <taxon>Embryophyta</taxon>
        <taxon>Bryophyta</taxon>
        <taxon>Sphagnophytina</taxon>
        <taxon>Sphagnopsida</taxon>
        <taxon>Sphagnales</taxon>
        <taxon>Sphagnaceae</taxon>
        <taxon>Sphagnum</taxon>
    </lineage>
</organism>
<protein>
    <submittedName>
        <fullName evidence="1">Uncharacterized protein</fullName>
    </submittedName>
</protein>
<keyword evidence="2" id="KW-1185">Reference proteome</keyword>
<proteinExistence type="predicted"/>
<gene>
    <name evidence="1" type="ORF">CSSPJE1EN2_LOCUS23674</name>
</gene>
<name>A0ABP1C1P1_9BRYO</name>
<dbReference type="EMBL" id="OZ023710">
    <property type="protein sequence ID" value="CAK9882347.1"/>
    <property type="molecule type" value="Genomic_DNA"/>
</dbReference>
<evidence type="ECO:0000313" key="1">
    <source>
        <dbReference type="EMBL" id="CAK9882347.1"/>
    </source>
</evidence>
<sequence>MVVQRWNDQKVASRARAKAQREWENLVAVAKQCPPFPKPGLVKLASEQLLKVLGLTAWGVGSVPRDAESRMEKDEDLQGII</sequence>
<evidence type="ECO:0000313" key="2">
    <source>
        <dbReference type="Proteomes" id="UP001497522"/>
    </source>
</evidence>
<reference evidence="1" key="1">
    <citation type="submission" date="2024-03" db="EMBL/GenBank/DDBJ databases">
        <authorList>
            <consortium name="ELIXIR-Norway"/>
            <consortium name="Elixir Norway"/>
        </authorList>
    </citation>
    <scope>NUCLEOTIDE SEQUENCE</scope>
</reference>
<accession>A0ABP1C1P1</accession>
<dbReference type="Proteomes" id="UP001497522">
    <property type="component" value="Chromosome 9"/>
</dbReference>